<dbReference type="RefSeq" id="WP_023495439.1">
    <property type="nucleotide sequence ID" value="NZ_AYLO01000094.1"/>
</dbReference>
<accession>V5C3Z2</accession>
<reference evidence="2 3" key="1">
    <citation type="journal article" date="2013" name="Genome Announc.">
        <title>Draft Genome Sequence of the Methanotrophic Gammaproteobacterium Methyloglobulus morosus DSM 22980 Strain KoM1.</title>
        <authorList>
            <person name="Poehlein A."/>
            <person name="Deutzmann J.S."/>
            <person name="Daniel R."/>
            <person name="Simeonova D.D."/>
        </authorList>
    </citation>
    <scope>NUCLEOTIDE SEQUENCE [LARGE SCALE GENOMIC DNA]</scope>
    <source>
        <strain evidence="2 3">KoM1</strain>
    </source>
</reference>
<feature type="signal peptide" evidence="1">
    <location>
        <begin position="1"/>
        <end position="29"/>
    </location>
</feature>
<evidence type="ECO:0000313" key="3">
    <source>
        <dbReference type="Proteomes" id="UP000017842"/>
    </source>
</evidence>
<comment type="caution">
    <text evidence="2">The sequence shown here is derived from an EMBL/GenBank/DDBJ whole genome shotgun (WGS) entry which is preliminary data.</text>
</comment>
<evidence type="ECO:0000313" key="2">
    <source>
        <dbReference type="EMBL" id="ESS71513.1"/>
    </source>
</evidence>
<proteinExistence type="predicted"/>
<name>V5C3Z2_9GAMM</name>
<evidence type="ECO:0000256" key="1">
    <source>
        <dbReference type="SAM" id="SignalP"/>
    </source>
</evidence>
<keyword evidence="3" id="KW-1185">Reference proteome</keyword>
<keyword evidence="1" id="KW-0732">Signal</keyword>
<dbReference type="AlphaFoldDB" id="V5C3Z2"/>
<dbReference type="eggNOG" id="ENOG5031SYT">
    <property type="taxonomic scope" value="Bacteria"/>
</dbReference>
<feature type="chain" id="PRO_5004731420" evidence="1">
    <location>
        <begin position="30"/>
        <end position="205"/>
    </location>
</feature>
<dbReference type="Proteomes" id="UP000017842">
    <property type="component" value="Unassembled WGS sequence"/>
</dbReference>
<organism evidence="2 3">
    <name type="scientific">Methyloglobulus morosus KoM1</name>
    <dbReference type="NCBI Taxonomy" id="1116472"/>
    <lineage>
        <taxon>Bacteria</taxon>
        <taxon>Pseudomonadati</taxon>
        <taxon>Pseudomonadota</taxon>
        <taxon>Gammaproteobacteria</taxon>
        <taxon>Methylococcales</taxon>
        <taxon>Methylococcaceae</taxon>
        <taxon>Methyloglobulus</taxon>
    </lineage>
</organism>
<sequence length="205" mass="21945">MKNQTASVKAIATLALVNAMFLYSQAASAADKIIFPLVRPGVLAATCAPTAQGKVRVTTLGNVEVMDVKVEGLPKNTEFDAFIIQVPNFPFGMSWYQGDIQTNSRGKGYARFIGRFNEETFIVAPGVAPAPHVHSGQFTDALENPATAPVHTYHVGIWFNSPEDAVKAGCPGITTPFNGEHTAGIQILNTSTYADEQGPLLQLKP</sequence>
<gene>
    <name evidence="2" type="ORF">MGMO_98c00170</name>
</gene>
<protein>
    <submittedName>
        <fullName evidence="2">Uncharacterized protein</fullName>
    </submittedName>
</protein>
<dbReference type="EMBL" id="AYLO01000094">
    <property type="protein sequence ID" value="ESS71513.1"/>
    <property type="molecule type" value="Genomic_DNA"/>
</dbReference>